<dbReference type="EMBL" id="AHHD01000300">
    <property type="protein sequence ID" value="EKG15364.1"/>
    <property type="molecule type" value="Genomic_DNA"/>
</dbReference>
<dbReference type="VEuPathDB" id="FungiDB:MPH_07415"/>
<dbReference type="InParanoid" id="K2RYT5"/>
<dbReference type="Proteomes" id="UP000007129">
    <property type="component" value="Unassembled WGS sequence"/>
</dbReference>
<proteinExistence type="predicted"/>
<reference evidence="1 2" key="1">
    <citation type="journal article" date="2012" name="BMC Genomics">
        <title>Tools to kill: Genome of one of the most destructive plant pathogenic fungi Macrophomina phaseolina.</title>
        <authorList>
            <person name="Islam M.S."/>
            <person name="Haque M.S."/>
            <person name="Islam M.M."/>
            <person name="Emdad E.M."/>
            <person name="Halim A."/>
            <person name="Hossen Q.M.M."/>
            <person name="Hossain M.Z."/>
            <person name="Ahmed B."/>
            <person name="Rahim S."/>
            <person name="Rahman M.S."/>
            <person name="Alam M.M."/>
            <person name="Hou S."/>
            <person name="Wan X."/>
            <person name="Saito J.A."/>
            <person name="Alam M."/>
        </authorList>
    </citation>
    <scope>NUCLEOTIDE SEQUENCE [LARGE SCALE GENOMIC DNA]</scope>
    <source>
        <strain evidence="1 2">MS6</strain>
    </source>
</reference>
<dbReference type="AlphaFoldDB" id="K2RYT5"/>
<accession>K2RYT5</accession>
<organism evidence="1 2">
    <name type="scientific">Macrophomina phaseolina (strain MS6)</name>
    <name type="common">Charcoal rot fungus</name>
    <dbReference type="NCBI Taxonomy" id="1126212"/>
    <lineage>
        <taxon>Eukaryota</taxon>
        <taxon>Fungi</taxon>
        <taxon>Dikarya</taxon>
        <taxon>Ascomycota</taxon>
        <taxon>Pezizomycotina</taxon>
        <taxon>Dothideomycetes</taxon>
        <taxon>Dothideomycetes incertae sedis</taxon>
        <taxon>Botryosphaeriales</taxon>
        <taxon>Botryosphaeriaceae</taxon>
        <taxon>Macrophomina</taxon>
    </lineage>
</organism>
<sequence>MGSQRADTGPATLQSKIDFRVWRSRQIFWRSAEGSGCPELAMYGMLSVKIRIIFFMAFSTFIQHQSLFSRLLGLHYGVLLCQHCNHSHMRTICTKDCHLTSIQQANVIHIILHLLHHPAKQFIKFRSLFVWAFTFSRL</sequence>
<gene>
    <name evidence="1" type="ORF">MPH_07415</name>
</gene>
<name>K2RYT5_MACPH</name>
<comment type="caution">
    <text evidence="1">The sequence shown here is derived from an EMBL/GenBank/DDBJ whole genome shotgun (WGS) entry which is preliminary data.</text>
</comment>
<evidence type="ECO:0000313" key="2">
    <source>
        <dbReference type="Proteomes" id="UP000007129"/>
    </source>
</evidence>
<evidence type="ECO:0000313" key="1">
    <source>
        <dbReference type="EMBL" id="EKG15364.1"/>
    </source>
</evidence>
<protein>
    <submittedName>
        <fullName evidence="1">Uncharacterized protein</fullName>
    </submittedName>
</protein>
<dbReference type="HOGENOM" id="CLU_1855639_0_0_1"/>